<evidence type="ECO:0000256" key="1">
    <source>
        <dbReference type="SAM" id="MobiDB-lite"/>
    </source>
</evidence>
<proteinExistence type="predicted"/>
<feature type="region of interest" description="Disordered" evidence="1">
    <location>
        <begin position="1"/>
        <end position="40"/>
    </location>
</feature>
<protein>
    <submittedName>
        <fullName evidence="3">Ankyrin repeat and KH domain-containing protein 1-like</fullName>
    </submittedName>
</protein>
<dbReference type="RefSeq" id="XP_054938682.1">
    <property type="nucleotide sequence ID" value="XM_055082707.1"/>
</dbReference>
<dbReference type="AlphaFoldDB" id="A0A9W2WHN4"/>
<organism evidence="2 3">
    <name type="scientific">Physeter macrocephalus</name>
    <name type="common">Sperm whale</name>
    <name type="synonym">Physeter catodon</name>
    <dbReference type="NCBI Taxonomy" id="9755"/>
    <lineage>
        <taxon>Eukaryota</taxon>
        <taxon>Metazoa</taxon>
        <taxon>Chordata</taxon>
        <taxon>Craniata</taxon>
        <taxon>Vertebrata</taxon>
        <taxon>Euteleostomi</taxon>
        <taxon>Mammalia</taxon>
        <taxon>Eutheria</taxon>
        <taxon>Laurasiatheria</taxon>
        <taxon>Artiodactyla</taxon>
        <taxon>Whippomorpha</taxon>
        <taxon>Cetacea</taxon>
        <taxon>Odontoceti</taxon>
        <taxon>Physeteridae</taxon>
        <taxon>Physeter</taxon>
    </lineage>
</organism>
<dbReference type="GeneID" id="114484967"/>
<reference evidence="3" key="1">
    <citation type="submission" date="2025-08" db="UniProtKB">
        <authorList>
            <consortium name="RefSeq"/>
        </authorList>
    </citation>
    <scope>IDENTIFICATION</scope>
    <source>
        <tissue evidence="3">Muscle</tissue>
    </source>
</reference>
<evidence type="ECO:0000313" key="3">
    <source>
        <dbReference type="RefSeq" id="XP_054938682.1"/>
    </source>
</evidence>
<gene>
    <name evidence="3" type="primary">LOC114484967</name>
</gene>
<feature type="compositionally biased region" description="Low complexity" evidence="1">
    <location>
        <begin position="20"/>
        <end position="29"/>
    </location>
</feature>
<name>A0A9W2WHN4_PHYMC</name>
<sequence length="147" mass="14322">MLTDGGGGGTSFEEDLDSVAPRSAPAGASEPPPPGGVGLGIRTVRLFGEAGPAPGVGGGGSGAGGGDAALDFKLAAAVLRTGGGGGASGSDEDEVSEVRLGDPRLPHSLRHELFLGRRRAGATLPLPRRCRSLTAIGSMAAVAAVRA</sequence>
<dbReference type="Proteomes" id="UP000248484">
    <property type="component" value="Unplaced"/>
</dbReference>
<keyword evidence="2" id="KW-1185">Reference proteome</keyword>
<evidence type="ECO:0000313" key="2">
    <source>
        <dbReference type="Proteomes" id="UP000248484"/>
    </source>
</evidence>
<accession>A0A9W2WHN4</accession>
<dbReference type="KEGG" id="pcad:114484967"/>
<feature type="compositionally biased region" description="Gly residues" evidence="1">
    <location>
        <begin position="1"/>
        <end position="10"/>
    </location>
</feature>
<feature type="region of interest" description="Disordered" evidence="1">
    <location>
        <begin position="81"/>
        <end position="103"/>
    </location>
</feature>